<sequence length="213" mass="25180">MKINNYIEIIGKLNPLEESKFEYKSTVWNNLNEDLKKYLFDFENKPVSRKAVIESFKNYYIGKVHFSVPFGLTMVWGFGDTGYGTYRTNNYYSQDNHKKFIENSFQFVANNQIENAYKELQKIKGLNISYISKLLYFASRAQNHQSYCLIYDIRVAKSLVKLNCPEEIFEILDIKPSNKYIHYNKYNLLIHKVAKENNVSAEALEMFLFNQSF</sequence>
<organism evidence="1 2">
    <name type="scientific">Epilithonimonas hungarica</name>
    <dbReference type="NCBI Taxonomy" id="454006"/>
    <lineage>
        <taxon>Bacteria</taxon>
        <taxon>Pseudomonadati</taxon>
        <taxon>Bacteroidota</taxon>
        <taxon>Flavobacteriia</taxon>
        <taxon>Flavobacteriales</taxon>
        <taxon>Weeksellaceae</taxon>
        <taxon>Chryseobacterium group</taxon>
        <taxon>Epilithonimonas</taxon>
    </lineage>
</organism>
<dbReference type="Proteomes" id="UP000199203">
    <property type="component" value="Unassembled WGS sequence"/>
</dbReference>
<accession>A0A1G7IIX0</accession>
<dbReference type="RefSeq" id="WP_089872035.1">
    <property type="nucleotide sequence ID" value="NZ_FNBH01000001.1"/>
</dbReference>
<reference evidence="2" key="1">
    <citation type="submission" date="2016-10" db="EMBL/GenBank/DDBJ databases">
        <authorList>
            <person name="Varghese N."/>
            <person name="Submissions S."/>
        </authorList>
    </citation>
    <scope>NUCLEOTIDE SEQUENCE [LARGE SCALE GENOMIC DNA]</scope>
    <source>
        <strain evidence="2">DSM 19684</strain>
    </source>
</reference>
<keyword evidence="2" id="KW-1185">Reference proteome</keyword>
<dbReference type="OrthoDB" id="1421023at2"/>
<protein>
    <submittedName>
        <fullName evidence="1">Uncharacterized protein</fullName>
    </submittedName>
</protein>
<dbReference type="EMBL" id="FNBH01000001">
    <property type="protein sequence ID" value="SDF12593.1"/>
    <property type="molecule type" value="Genomic_DNA"/>
</dbReference>
<evidence type="ECO:0000313" key="1">
    <source>
        <dbReference type="EMBL" id="SDF12593.1"/>
    </source>
</evidence>
<dbReference type="InterPro" id="IPR048868">
    <property type="entry name" value="OGG-like_put"/>
</dbReference>
<proteinExistence type="predicted"/>
<dbReference type="AlphaFoldDB" id="A0A1G7IIX0"/>
<dbReference type="Pfam" id="PF21790">
    <property type="entry name" value="OGG"/>
    <property type="match status" value="1"/>
</dbReference>
<gene>
    <name evidence="1" type="ORF">SAMN05421825_1100</name>
</gene>
<evidence type="ECO:0000313" key="2">
    <source>
        <dbReference type="Proteomes" id="UP000199203"/>
    </source>
</evidence>
<name>A0A1G7IIX0_9FLAO</name>
<dbReference type="STRING" id="454006.SAMN05421825_1100"/>